<dbReference type="Pfam" id="PF00150">
    <property type="entry name" value="Cellulase"/>
    <property type="match status" value="1"/>
</dbReference>
<evidence type="ECO:0000313" key="13">
    <source>
        <dbReference type="Proteomes" id="UP000306402"/>
    </source>
</evidence>
<evidence type="ECO:0000259" key="10">
    <source>
        <dbReference type="Pfam" id="PF00150"/>
    </source>
</evidence>
<name>A0A5R9L4Y7_9BACT</name>
<dbReference type="SUPFAM" id="SSF53474">
    <property type="entry name" value="alpha/beta-Hydrolases"/>
    <property type="match status" value="1"/>
</dbReference>
<keyword evidence="13" id="KW-1185">Reference proteome</keyword>
<keyword evidence="6" id="KW-0119">Carbohydrate metabolism</keyword>
<evidence type="ECO:0000256" key="4">
    <source>
        <dbReference type="ARBA" id="ARBA00022729"/>
    </source>
</evidence>
<feature type="chain" id="PRO_5024408817" evidence="9">
    <location>
        <begin position="24"/>
        <end position="807"/>
    </location>
</feature>
<dbReference type="Gene3D" id="3.40.50.1820">
    <property type="entry name" value="alpha/beta hydrolase"/>
    <property type="match status" value="1"/>
</dbReference>
<keyword evidence="2" id="KW-0964">Secreted</keyword>
<comment type="caution">
    <text evidence="12">The sequence shown here is derived from an EMBL/GenBank/DDBJ whole genome shotgun (WGS) entry which is preliminary data.</text>
</comment>
<protein>
    <submittedName>
        <fullName evidence="12">T9SS type A sorting domain-containing protein</fullName>
    </submittedName>
</protein>
<keyword evidence="3" id="KW-0858">Xylan degradation</keyword>
<dbReference type="InterPro" id="IPR026444">
    <property type="entry name" value="Secre_tail"/>
</dbReference>
<dbReference type="SUPFAM" id="SSF51445">
    <property type="entry name" value="(Trans)glycosidases"/>
    <property type="match status" value="1"/>
</dbReference>
<dbReference type="InterPro" id="IPR013783">
    <property type="entry name" value="Ig-like_fold"/>
</dbReference>
<dbReference type="OrthoDB" id="9800925at2"/>
<organism evidence="12 13">
    <name type="scientific">Dyadobacter luticola</name>
    <dbReference type="NCBI Taxonomy" id="1979387"/>
    <lineage>
        <taxon>Bacteria</taxon>
        <taxon>Pseudomonadati</taxon>
        <taxon>Bacteroidota</taxon>
        <taxon>Cytophagia</taxon>
        <taxon>Cytophagales</taxon>
        <taxon>Spirosomataceae</taxon>
        <taxon>Dyadobacter</taxon>
    </lineage>
</organism>
<evidence type="ECO:0000256" key="8">
    <source>
        <dbReference type="ARBA" id="ARBA00023326"/>
    </source>
</evidence>
<evidence type="ECO:0000256" key="7">
    <source>
        <dbReference type="ARBA" id="ARBA00023295"/>
    </source>
</evidence>
<feature type="domain" description="Secretion system C-terminal sorting" evidence="11">
    <location>
        <begin position="736"/>
        <end position="798"/>
    </location>
</feature>
<feature type="signal peptide" evidence="9">
    <location>
        <begin position="1"/>
        <end position="23"/>
    </location>
</feature>
<dbReference type="PANTHER" id="PTHR38050">
    <property type="match status" value="1"/>
</dbReference>
<dbReference type="GO" id="GO:0030600">
    <property type="term" value="F:feruloyl esterase activity"/>
    <property type="evidence" value="ECO:0007669"/>
    <property type="project" value="InterPro"/>
</dbReference>
<comment type="subcellular location">
    <subcellularLocation>
        <location evidence="1">Secreted</location>
    </subcellularLocation>
</comment>
<dbReference type="EMBL" id="VCEJ01000002">
    <property type="protein sequence ID" value="TLV03613.1"/>
    <property type="molecule type" value="Genomic_DNA"/>
</dbReference>
<proteinExistence type="predicted"/>
<keyword evidence="8" id="KW-0624">Polysaccharide degradation</keyword>
<dbReference type="PANTHER" id="PTHR38050:SF2">
    <property type="entry name" value="FERULOYL ESTERASE C-RELATED"/>
    <property type="match status" value="1"/>
</dbReference>
<dbReference type="Pfam" id="PF18962">
    <property type="entry name" value="Por_Secre_tail"/>
    <property type="match status" value="1"/>
</dbReference>
<feature type="domain" description="Glycoside hydrolase family 5" evidence="10">
    <location>
        <begin position="347"/>
        <end position="583"/>
    </location>
</feature>
<dbReference type="Gene3D" id="2.60.40.10">
    <property type="entry name" value="Immunoglobulins"/>
    <property type="match status" value="1"/>
</dbReference>
<evidence type="ECO:0000256" key="9">
    <source>
        <dbReference type="SAM" id="SignalP"/>
    </source>
</evidence>
<dbReference type="GO" id="GO:0045493">
    <property type="term" value="P:xylan catabolic process"/>
    <property type="evidence" value="ECO:0007669"/>
    <property type="project" value="UniProtKB-KW"/>
</dbReference>
<dbReference type="GO" id="GO:0005576">
    <property type="term" value="C:extracellular region"/>
    <property type="evidence" value="ECO:0007669"/>
    <property type="project" value="UniProtKB-SubCell"/>
</dbReference>
<reference evidence="12 13" key="1">
    <citation type="submission" date="2019-05" db="EMBL/GenBank/DDBJ databases">
        <authorList>
            <person name="Qu J.-H."/>
        </authorList>
    </citation>
    <scope>NUCLEOTIDE SEQUENCE [LARGE SCALE GENOMIC DNA]</scope>
    <source>
        <strain evidence="12 13">T17</strain>
    </source>
</reference>
<evidence type="ECO:0000313" key="12">
    <source>
        <dbReference type="EMBL" id="TLV03613.1"/>
    </source>
</evidence>
<dbReference type="InterPro" id="IPR017853">
    <property type="entry name" value="GH"/>
</dbReference>
<keyword evidence="7" id="KW-0326">Glycosidase</keyword>
<evidence type="ECO:0000256" key="5">
    <source>
        <dbReference type="ARBA" id="ARBA00022801"/>
    </source>
</evidence>
<dbReference type="Proteomes" id="UP000306402">
    <property type="component" value="Unassembled WGS sequence"/>
</dbReference>
<dbReference type="InterPro" id="IPR001547">
    <property type="entry name" value="Glyco_hydro_5"/>
</dbReference>
<dbReference type="InterPro" id="IPR029058">
    <property type="entry name" value="AB_hydrolase_fold"/>
</dbReference>
<evidence type="ECO:0000259" key="11">
    <source>
        <dbReference type="Pfam" id="PF18962"/>
    </source>
</evidence>
<dbReference type="NCBIfam" id="TIGR04183">
    <property type="entry name" value="Por_Secre_tail"/>
    <property type="match status" value="1"/>
</dbReference>
<evidence type="ECO:0000256" key="2">
    <source>
        <dbReference type="ARBA" id="ARBA00022525"/>
    </source>
</evidence>
<evidence type="ECO:0000256" key="1">
    <source>
        <dbReference type="ARBA" id="ARBA00004613"/>
    </source>
</evidence>
<dbReference type="InterPro" id="IPR043595">
    <property type="entry name" value="FaeB/C/D"/>
</dbReference>
<evidence type="ECO:0000256" key="3">
    <source>
        <dbReference type="ARBA" id="ARBA00022651"/>
    </source>
</evidence>
<dbReference type="RefSeq" id="WP_138364823.1">
    <property type="nucleotide sequence ID" value="NZ_VCEJ01000002.1"/>
</dbReference>
<keyword evidence="5" id="KW-0378">Hydrolase</keyword>
<accession>A0A5R9L4Y7</accession>
<dbReference type="AlphaFoldDB" id="A0A5R9L4Y7"/>
<sequence>MKTSLRLSIFLCLTSAFLSKIYAYDGSATLTSSGKSRSFIFHAPGTSVAADLPLLFVFHGDGGSGASIKTTTGFNATADANNFLVVYPNADTDGGGWHRAVDQPKDVIFTSDMIDYFCATYHINSQKVYATGLSAGGYMTYNLAVNLAGRIAAFAPVAGNMYANNPNYNHSAYFTGPNFKPVPIMHIHGDPDPTVAYPDPDHVPTAWQEWPLTQFAYYTCNKTTYTLPNDQLATNVTKLKFCVGNPPSGKEISLIRVAGVGHSWPKVTGFDPGQVIWDFVKNYNVAGATSCAAAPEQPTYAEGTIHSSGRTILSPCENAFIPKGVNYSLADDWEFPANINGDPTNVNDELSSEIIKANPNIVRIQWYANRQSGWKSYSISDLDIVVTRFRKAGIVSVLELHDVTCSNDYAQFTSVVMPWWKQQAMLDLINKHRGFVIVNVANEFGTVQWASNPATAYTTWLNHYKTVITDLRTAGIEVPLMIDAPDCGQNVDAALQAGPALKAQDPLHNIIMSVHAYWYLNDAAAMEARAAQIANATFPVVFGEIANIQDATGKCSNAILSYQDLLRSAKTHGIGWLAWTWTDDWCDGLDGRRISTNGNFASLSTYGNVILNDPDFGLKTNALKMNAACLGGPLPVKLISFQAVEDGENNVRLSWKTAEELNFKNFDLERSENGKDFGRIANIAPGGSESGNTYEYLDKNVIENLTYYRLKMIDQDGSLAYSKMETVIRSSKSLTIYPSPARDFITIKIPDSQYPATIQLLNQSGTVILTQIIKKQAQKINLTRLPEGLYIVTMNGKAAGKVIVQGR</sequence>
<gene>
    <name evidence="12" type="ORF">FEN17_08420</name>
</gene>
<dbReference type="Gene3D" id="3.20.20.80">
    <property type="entry name" value="Glycosidases"/>
    <property type="match status" value="1"/>
</dbReference>
<keyword evidence="4 9" id="KW-0732">Signal</keyword>
<evidence type="ECO:0000256" key="6">
    <source>
        <dbReference type="ARBA" id="ARBA00023277"/>
    </source>
</evidence>
<dbReference type="GO" id="GO:0004553">
    <property type="term" value="F:hydrolase activity, hydrolyzing O-glycosyl compounds"/>
    <property type="evidence" value="ECO:0007669"/>
    <property type="project" value="InterPro"/>
</dbReference>